<dbReference type="EMBL" id="JBGBPQ010000005">
    <property type="protein sequence ID" value="KAL1524670.1"/>
    <property type="molecule type" value="Genomic_DNA"/>
</dbReference>
<proteinExistence type="predicted"/>
<gene>
    <name evidence="1" type="ORF">AB1Y20_019556</name>
</gene>
<organism evidence="1 2">
    <name type="scientific">Prymnesium parvum</name>
    <name type="common">Toxic golden alga</name>
    <dbReference type="NCBI Taxonomy" id="97485"/>
    <lineage>
        <taxon>Eukaryota</taxon>
        <taxon>Haptista</taxon>
        <taxon>Haptophyta</taxon>
        <taxon>Prymnesiophyceae</taxon>
        <taxon>Prymnesiales</taxon>
        <taxon>Prymnesiaceae</taxon>
        <taxon>Prymnesium</taxon>
    </lineage>
</organism>
<dbReference type="Proteomes" id="UP001515480">
    <property type="component" value="Unassembled WGS sequence"/>
</dbReference>
<evidence type="ECO:0000313" key="1">
    <source>
        <dbReference type="EMBL" id="KAL1524670.1"/>
    </source>
</evidence>
<comment type="caution">
    <text evidence="1">The sequence shown here is derived from an EMBL/GenBank/DDBJ whole genome shotgun (WGS) entry which is preliminary data.</text>
</comment>
<keyword evidence="2" id="KW-1185">Reference proteome</keyword>
<protein>
    <submittedName>
        <fullName evidence="1">Uncharacterized protein</fullName>
    </submittedName>
</protein>
<name>A0AB34JS43_PRYPA</name>
<reference evidence="1 2" key="1">
    <citation type="journal article" date="2024" name="Science">
        <title>Giant polyketide synthase enzymes in the biosynthesis of giant marine polyether toxins.</title>
        <authorList>
            <person name="Fallon T.R."/>
            <person name="Shende V.V."/>
            <person name="Wierzbicki I.H."/>
            <person name="Pendleton A.L."/>
            <person name="Watervoot N.F."/>
            <person name="Auber R.P."/>
            <person name="Gonzalez D.J."/>
            <person name="Wisecaver J.H."/>
            <person name="Moore B.S."/>
        </authorList>
    </citation>
    <scope>NUCLEOTIDE SEQUENCE [LARGE SCALE GENOMIC DNA]</scope>
    <source>
        <strain evidence="1 2">12B1</strain>
    </source>
</reference>
<sequence>MVEPSASKCGSCLCTMRSHETESASAMCESQHLDGLRLQCVSTDSPIPATFSPSGEKSPALLINCEDVEASATSEGLDSPEEHALLANSWHAVEEVDEAEETGLRSKQRLIRRMAMEMAKTGSHSLPSLLRHFLPLVPPREGMLLCLLVRDVLHGELQLSERDFHEHVRTVLCSNSICILRQFTAFVSELQARRSRRPPCGNKFSDRTLRSNMGQRRCQAWPTPTL</sequence>
<evidence type="ECO:0000313" key="2">
    <source>
        <dbReference type="Proteomes" id="UP001515480"/>
    </source>
</evidence>
<accession>A0AB34JS43</accession>
<dbReference type="AlphaFoldDB" id="A0AB34JS43"/>